<protein>
    <recommendedName>
        <fullName evidence="2">prephenate dehydratase</fullName>
        <ecNumber evidence="2">4.2.1.51</ecNumber>
    </recommendedName>
</protein>
<reference evidence="9 10" key="1">
    <citation type="submission" date="2018-04" db="EMBL/GenBank/DDBJ databases">
        <title>Bordetella sp. HZ20 isolated from seawater.</title>
        <authorList>
            <person name="Sun C."/>
        </authorList>
    </citation>
    <scope>NUCLEOTIDE SEQUENCE [LARGE SCALE GENOMIC DNA]</scope>
    <source>
        <strain evidence="9 10">HZ20</strain>
    </source>
</reference>
<dbReference type="KEGG" id="boz:DBV39_02950"/>
<evidence type="ECO:0000256" key="4">
    <source>
        <dbReference type="ARBA" id="ARBA00023141"/>
    </source>
</evidence>
<keyword evidence="3" id="KW-0028">Amino-acid biosynthesis</keyword>
<keyword evidence="10" id="KW-1185">Reference proteome</keyword>
<dbReference type="PROSITE" id="PS51171">
    <property type="entry name" value="PREPHENATE_DEHYDR_3"/>
    <property type="match status" value="1"/>
</dbReference>
<evidence type="ECO:0000256" key="6">
    <source>
        <dbReference type="ARBA" id="ARBA00023239"/>
    </source>
</evidence>
<name>A0A2R4XGK6_9BURK</name>
<proteinExistence type="predicted"/>
<dbReference type="Pfam" id="PF00800">
    <property type="entry name" value="PDT"/>
    <property type="match status" value="1"/>
</dbReference>
<dbReference type="EMBL" id="CP028901">
    <property type="protein sequence ID" value="AWB32849.1"/>
    <property type="molecule type" value="Genomic_DNA"/>
</dbReference>
<comment type="catalytic activity">
    <reaction evidence="7">
        <text>prephenate + H(+) = 3-phenylpyruvate + CO2 + H2O</text>
        <dbReference type="Rhea" id="RHEA:21648"/>
        <dbReference type="ChEBI" id="CHEBI:15377"/>
        <dbReference type="ChEBI" id="CHEBI:15378"/>
        <dbReference type="ChEBI" id="CHEBI:16526"/>
        <dbReference type="ChEBI" id="CHEBI:18005"/>
        <dbReference type="ChEBI" id="CHEBI:29934"/>
        <dbReference type="EC" id="4.2.1.51"/>
    </reaction>
</comment>
<dbReference type="SUPFAM" id="SSF53850">
    <property type="entry name" value="Periplasmic binding protein-like II"/>
    <property type="match status" value="1"/>
</dbReference>
<accession>A0A2R4XGK6</accession>
<dbReference type="GO" id="GO:0004664">
    <property type="term" value="F:prephenate dehydratase activity"/>
    <property type="evidence" value="ECO:0007669"/>
    <property type="project" value="UniProtKB-EC"/>
</dbReference>
<comment type="pathway">
    <text evidence="1">Amino-acid biosynthesis; L-phenylalanine biosynthesis; phenylpyruvate from prephenate: step 1/1.</text>
</comment>
<dbReference type="InterPro" id="IPR001086">
    <property type="entry name" value="Preph_deHydtase"/>
</dbReference>
<dbReference type="PANTHER" id="PTHR21022:SF19">
    <property type="entry name" value="PREPHENATE DEHYDRATASE-RELATED"/>
    <property type="match status" value="1"/>
</dbReference>
<keyword evidence="5" id="KW-0584">Phenylalanine biosynthesis</keyword>
<organism evidence="9 10">
    <name type="scientific">Orrella marina</name>
    <dbReference type="NCBI Taxonomy" id="2163011"/>
    <lineage>
        <taxon>Bacteria</taxon>
        <taxon>Pseudomonadati</taxon>
        <taxon>Pseudomonadota</taxon>
        <taxon>Betaproteobacteria</taxon>
        <taxon>Burkholderiales</taxon>
        <taxon>Alcaligenaceae</taxon>
        <taxon>Orrella</taxon>
    </lineage>
</organism>
<sequence>MGLFHQRSSVFPESYFERRTVHELVGYLGLPGSWTHQVTRDLFGEHSKLQGFDAPELLKAYSQGEISWICVPYYSSIAGTTPYLAQLLALQRLWIEQDVVRPVQHSLAAVDPGVKLSGVTHITGHPVALEEVRPWLSDQFPDAEWVFAKSGSDAAHSVAQKNHAKHLAVAPPQAVGTHGLHTLVADIPTVAPNVTRWWVLGPQVPQTPNPGRWVWLKVAGANREALCALERALPVKDIEPALWVHAPSSELEVTHWLVACLRSDDLYAFLVLVSVHGLSGTLMGAHDDAIANMVSSVPASTSACLSLSQADRVSGARVQV</sequence>
<dbReference type="Proteomes" id="UP000244571">
    <property type="component" value="Chromosome"/>
</dbReference>
<dbReference type="GO" id="GO:0005737">
    <property type="term" value="C:cytoplasm"/>
    <property type="evidence" value="ECO:0007669"/>
    <property type="project" value="TreeGrafter"/>
</dbReference>
<dbReference type="EC" id="4.2.1.51" evidence="2"/>
<dbReference type="PANTHER" id="PTHR21022">
    <property type="entry name" value="PREPHENATE DEHYDRATASE P PROTEIN"/>
    <property type="match status" value="1"/>
</dbReference>
<evidence type="ECO:0000313" key="10">
    <source>
        <dbReference type="Proteomes" id="UP000244571"/>
    </source>
</evidence>
<evidence type="ECO:0000256" key="3">
    <source>
        <dbReference type="ARBA" id="ARBA00022605"/>
    </source>
</evidence>
<keyword evidence="4" id="KW-0057">Aromatic amino acid biosynthesis</keyword>
<feature type="domain" description="Prephenate dehydratase" evidence="8">
    <location>
        <begin position="24"/>
        <end position="202"/>
    </location>
</feature>
<keyword evidence="6" id="KW-0456">Lyase</keyword>
<dbReference type="AlphaFoldDB" id="A0A2R4XGK6"/>
<dbReference type="Gene3D" id="3.40.190.10">
    <property type="entry name" value="Periplasmic binding protein-like II"/>
    <property type="match status" value="2"/>
</dbReference>
<gene>
    <name evidence="9" type="ORF">DBV39_02950</name>
</gene>
<evidence type="ECO:0000256" key="7">
    <source>
        <dbReference type="ARBA" id="ARBA00047848"/>
    </source>
</evidence>
<evidence type="ECO:0000256" key="1">
    <source>
        <dbReference type="ARBA" id="ARBA00004741"/>
    </source>
</evidence>
<evidence type="ECO:0000259" key="8">
    <source>
        <dbReference type="PROSITE" id="PS51171"/>
    </source>
</evidence>
<dbReference type="UniPathway" id="UPA00121">
    <property type="reaction ID" value="UER00345"/>
</dbReference>
<evidence type="ECO:0000313" key="9">
    <source>
        <dbReference type="EMBL" id="AWB32849.1"/>
    </source>
</evidence>
<evidence type="ECO:0000256" key="5">
    <source>
        <dbReference type="ARBA" id="ARBA00023222"/>
    </source>
</evidence>
<dbReference type="GO" id="GO:0009094">
    <property type="term" value="P:L-phenylalanine biosynthetic process"/>
    <property type="evidence" value="ECO:0007669"/>
    <property type="project" value="UniProtKB-UniPathway"/>
</dbReference>
<evidence type="ECO:0000256" key="2">
    <source>
        <dbReference type="ARBA" id="ARBA00013147"/>
    </source>
</evidence>